<dbReference type="GO" id="GO:0006508">
    <property type="term" value="P:proteolysis"/>
    <property type="evidence" value="ECO:0007669"/>
    <property type="project" value="UniProtKB-KW"/>
</dbReference>
<feature type="compositionally biased region" description="Polar residues" evidence="2">
    <location>
        <begin position="945"/>
        <end position="960"/>
    </location>
</feature>
<dbReference type="EMBL" id="MBFS01000291">
    <property type="protein sequence ID" value="PVV02995.1"/>
    <property type="molecule type" value="Genomic_DNA"/>
</dbReference>
<feature type="domain" description="PDZ" evidence="4">
    <location>
        <begin position="327"/>
        <end position="376"/>
    </location>
</feature>
<dbReference type="EMBL" id="MBFS01000698">
    <property type="protein sequence ID" value="PVV01926.1"/>
    <property type="molecule type" value="Genomic_DNA"/>
</dbReference>
<dbReference type="AlphaFoldDB" id="A0A2T9ZBE3"/>
<feature type="region of interest" description="Disordered" evidence="2">
    <location>
        <begin position="945"/>
        <end position="968"/>
    </location>
</feature>
<dbReference type="InterPro" id="IPR001940">
    <property type="entry name" value="Peptidase_S1C"/>
</dbReference>
<accession>A0A2T9ZBE3</accession>
<evidence type="ECO:0008006" key="8">
    <source>
        <dbReference type="Google" id="ProtNLM"/>
    </source>
</evidence>
<dbReference type="InterPro" id="IPR036034">
    <property type="entry name" value="PDZ_sf"/>
</dbReference>
<dbReference type="SUPFAM" id="SSF50156">
    <property type="entry name" value="PDZ domain-like"/>
    <property type="match status" value="2"/>
</dbReference>
<dbReference type="InterPro" id="IPR009003">
    <property type="entry name" value="Peptidase_S1_PA"/>
</dbReference>
<dbReference type="PANTHER" id="PTHR46366">
    <property type="entry name" value="PRO-APOPTOTIC SERINE PROTEASE NMA111"/>
    <property type="match status" value="1"/>
</dbReference>
<dbReference type="Pfam" id="PF13365">
    <property type="entry name" value="Trypsin_2"/>
    <property type="match status" value="1"/>
</dbReference>
<evidence type="ECO:0000259" key="4">
    <source>
        <dbReference type="Pfam" id="PF17820"/>
    </source>
</evidence>
<comment type="caution">
    <text evidence="5">The sequence shown here is derived from an EMBL/GenBank/DDBJ whole genome shotgun (WGS) entry which is preliminary data.</text>
</comment>
<dbReference type="SUPFAM" id="SSF50494">
    <property type="entry name" value="Trypsin-like serine proteases"/>
    <property type="match status" value="2"/>
</dbReference>
<evidence type="ECO:0000313" key="6">
    <source>
        <dbReference type="EMBL" id="PVV02995.1"/>
    </source>
</evidence>
<evidence type="ECO:0000256" key="1">
    <source>
        <dbReference type="ARBA" id="ARBA00010541"/>
    </source>
</evidence>
<dbReference type="OrthoDB" id="4217619at2759"/>
<proteinExistence type="inferred from homology"/>
<dbReference type="Pfam" id="PF17820">
    <property type="entry name" value="PDZ_6"/>
    <property type="match status" value="1"/>
</dbReference>
<dbReference type="STRING" id="133381.A0A2T9ZBE3"/>
<evidence type="ECO:0000259" key="3">
    <source>
        <dbReference type="Pfam" id="PF12812"/>
    </source>
</evidence>
<dbReference type="GO" id="GO:0004252">
    <property type="term" value="F:serine-type endopeptidase activity"/>
    <property type="evidence" value="ECO:0007669"/>
    <property type="project" value="InterPro"/>
</dbReference>
<keyword evidence="7" id="KW-1185">Reference proteome</keyword>
<dbReference type="Gene3D" id="2.40.10.120">
    <property type="match status" value="2"/>
</dbReference>
<organism evidence="5 7">
    <name type="scientific">Smittium megazygosporum</name>
    <dbReference type="NCBI Taxonomy" id="133381"/>
    <lineage>
        <taxon>Eukaryota</taxon>
        <taxon>Fungi</taxon>
        <taxon>Fungi incertae sedis</taxon>
        <taxon>Zoopagomycota</taxon>
        <taxon>Kickxellomycotina</taxon>
        <taxon>Harpellomycetes</taxon>
        <taxon>Harpellales</taxon>
        <taxon>Legeriomycetaceae</taxon>
        <taxon>Smittium</taxon>
    </lineage>
</organism>
<dbReference type="PANTHER" id="PTHR46366:SF1">
    <property type="entry name" value="PDZ DOMAIN-CONTAINING PROTEIN C1685.05"/>
    <property type="match status" value="1"/>
</dbReference>
<evidence type="ECO:0000313" key="5">
    <source>
        <dbReference type="EMBL" id="PVV01926.1"/>
    </source>
</evidence>
<evidence type="ECO:0000313" key="7">
    <source>
        <dbReference type="Proteomes" id="UP000245609"/>
    </source>
</evidence>
<dbReference type="Proteomes" id="UP000245609">
    <property type="component" value="Unassembled WGS sequence"/>
</dbReference>
<sequence>MDTEITNLDDSNIIKDDQEEPKTTLDDSSFTNLSYNDIENLYFPGGIPSEISESLNVDKNKEAGSSESIISDTWKSTLEKAVSAIVSIKASYVRFFDTESTGTAYGTGFVVDAERGLILTNRHIIGPGPTVAQAIFQNYEEVDLTPLYIDPVHDFGFFRFNPKDLKFMKLTEIKLCPEKATLGLDIRVVGNDAGEKISILSGTLSRLDRKAPNYGSGKYNDVNVFYLQAASGSSGGSSGSPVLDIYGDAVALNCGSSCVSASSYYFPLDRVVRAFRKIQNGEEIPRGTLQAEFEYTPYHELSRLGLPHDVEKLNRFLFPESTGMFCVTKVLPEGPGDKKLQNGDILVALDGKPISNFIDISEILDNNVGHEISVSVIKQSQPVTFSCTVQSFYDITPARYVEVADGIVAEVSYQLARSYNLPIKGVYVAFGGYMFLSADIYENIVLVSINHKKTETLEEFIDVISSLTIGSRVPIEYFPLSRKNEVSTSVMKVMSQWFPFKLAVQNKATGLWDYTDLLSPKVGTPLEPQTIPISELGRNFWPADRVWPSYVSVEAEVPFYIDGAYSTRFYGPGYILDKDKGIVLCDRNTVITPVSDIFITFFHSLIVPAKLLFLHPVYNVAFIKYDPTLLGESKVKNLEFNQDYLTGKKRLEKGDETILVGSGVRDSHIIVRKTRVSSRKPIETIPCNPPRWRPMNTETILLEDNPNTIGGLLCDSEGLVTGIWLDYSIQDANGSERSYTAGLDLSLIQPVIDSIINEKKLGLYSIDVEVKKILPSVALAMGVSNARIQQFSRNSNGNTSLYQVSKILTNERLASKELAIGDVLLEIDGELVDEISKVALFYDKESVNVTLVRKGKEINLDITTSQLPNIETKRFIQWAGVVIQGTYRAVQEQVSETPSDIYIVYYAFGSNAQLYGLVPKTWITHVEGIRVNTIDDFVKTVKSLTGKSSETSPNPQTASSDIPPEKNKPLDKRYVRLTVVDFNGKSKTLSMRVDDHYWPMIEHKLNDDFTWSVSFGLEKIL</sequence>
<dbReference type="PRINTS" id="PR00834">
    <property type="entry name" value="PROTEASES2C"/>
</dbReference>
<comment type="similarity">
    <text evidence="1">Belongs to the peptidase S1C family.</text>
</comment>
<dbReference type="Gene3D" id="2.30.42.10">
    <property type="match status" value="2"/>
</dbReference>
<feature type="domain" description="PDZ-like" evidence="3">
    <location>
        <begin position="394"/>
        <end position="467"/>
    </location>
</feature>
<reference evidence="5 7" key="1">
    <citation type="journal article" date="2018" name="MBio">
        <title>Comparative Genomics Reveals the Core Gene Toolbox for the Fungus-Insect Symbiosis.</title>
        <authorList>
            <person name="Wang Y."/>
            <person name="Stata M."/>
            <person name="Wang W."/>
            <person name="Stajich J.E."/>
            <person name="White M.M."/>
            <person name="Moncalvo J.M."/>
        </authorList>
    </citation>
    <scope>NUCLEOTIDE SEQUENCE [LARGE SCALE GENOMIC DNA]</scope>
    <source>
        <strain evidence="5 7">SC-DP-2</strain>
    </source>
</reference>
<dbReference type="CDD" id="cd06719">
    <property type="entry name" value="PDZ2-4_Nma111p-like"/>
    <property type="match status" value="1"/>
</dbReference>
<dbReference type="Pfam" id="PF12812">
    <property type="entry name" value="PDZ_1"/>
    <property type="match status" value="1"/>
</dbReference>
<dbReference type="InterPro" id="IPR025926">
    <property type="entry name" value="PDZ-like_dom"/>
</dbReference>
<evidence type="ECO:0000256" key="2">
    <source>
        <dbReference type="SAM" id="MobiDB-lite"/>
    </source>
</evidence>
<name>A0A2T9ZBE3_9FUNG</name>
<protein>
    <recommendedName>
        <fullName evidence="8">Pro-apoptotic serine protease nma111</fullName>
    </recommendedName>
</protein>
<gene>
    <name evidence="6" type="ORF">BB560_002544</name>
    <name evidence="5" type="ORF">BB560_003636</name>
</gene>
<dbReference type="InterPro" id="IPR041489">
    <property type="entry name" value="PDZ_6"/>
</dbReference>